<dbReference type="AlphaFoldDB" id="A0A0M2UST4"/>
<gene>
    <name evidence="2" type="ORF">BROFUL_02185</name>
</gene>
<dbReference type="InterPro" id="IPR001434">
    <property type="entry name" value="OmcB-like_DUF11"/>
</dbReference>
<organism evidence="2 3">
    <name type="scientific">Candidatus Brocadia fulgida</name>
    <dbReference type="NCBI Taxonomy" id="380242"/>
    <lineage>
        <taxon>Bacteria</taxon>
        <taxon>Pseudomonadati</taxon>
        <taxon>Planctomycetota</taxon>
        <taxon>Candidatus Brocadiia</taxon>
        <taxon>Candidatus Brocadiales</taxon>
        <taxon>Candidatus Brocadiaceae</taxon>
        <taxon>Candidatus Brocadia</taxon>
    </lineage>
</organism>
<evidence type="ECO:0000259" key="1">
    <source>
        <dbReference type="Pfam" id="PF01345"/>
    </source>
</evidence>
<dbReference type="Proteomes" id="UP000034954">
    <property type="component" value="Unassembled WGS sequence"/>
</dbReference>
<reference evidence="2 3" key="1">
    <citation type="journal article" date="2013" name="BMC Microbiol.">
        <title>Identification of the type II cytochrome c maturation pathway in anammox bacteria by comparative genomics.</title>
        <authorList>
            <person name="Ferousi C."/>
            <person name="Speth D.R."/>
            <person name="Reimann J."/>
            <person name="Op den Camp H.J."/>
            <person name="Allen J.W."/>
            <person name="Keltjens J.T."/>
            <person name="Jetten M.S."/>
        </authorList>
    </citation>
    <scope>NUCLEOTIDE SEQUENCE [LARGE SCALE GENOMIC DNA]</scope>
    <source>
        <strain evidence="2">RU1</strain>
    </source>
</reference>
<evidence type="ECO:0000313" key="2">
    <source>
        <dbReference type="EMBL" id="KKO19103.1"/>
    </source>
</evidence>
<name>A0A0M2UST4_9BACT</name>
<comment type="caution">
    <text evidence="2">The sequence shown here is derived from an EMBL/GenBank/DDBJ whole genome shotgun (WGS) entry which is preliminary data.</text>
</comment>
<feature type="domain" description="DUF11" evidence="1">
    <location>
        <begin position="291"/>
        <end position="381"/>
    </location>
</feature>
<dbReference type="EMBL" id="LAQJ01000216">
    <property type="protein sequence ID" value="KKO19103.1"/>
    <property type="molecule type" value="Genomic_DNA"/>
</dbReference>
<sequence length="395" mass="43171">MTKKLFTSFAFFMPWLMLAVLAAAPLLAQQHIARRLGHPSTRFADPVHTIEELRDRLTSEGLVADIDVILNLHDGWQGRIEDFRYAAATAPVTALQIPVGASLPAMSSRKDGKPILVRNLIWGGEEPIDAYEFFFDSKGRRYRCVTPKICCNFWIEDLGPDGRAPVLMIECNTTDEVLVRRPVQVCLTVKNTGDAPEELVTVTLPVPDGAIFSKSGGEANTAAHRVIWRIRNLEPDASKLLCAHFIPQQLGSLTFASAAHGAIAQPVEAQCVTNVTGIPAVLLEVVDVDDPVEVHMQETYEISVINQGLTTLTNVKIVCTLEAHQEFVSGAGATSAQAQGRIITFAPLSTLAPKTTAKWQVVVKAIAAGDVRFATELTSDQFKRSINETEATRQY</sequence>
<keyword evidence="3" id="KW-1185">Reference proteome</keyword>
<proteinExistence type="predicted"/>
<accession>A0A0M2UST4</accession>
<protein>
    <recommendedName>
        <fullName evidence="1">DUF11 domain-containing protein</fullName>
    </recommendedName>
</protein>
<dbReference type="Pfam" id="PF01345">
    <property type="entry name" value="DUF11"/>
    <property type="match status" value="1"/>
</dbReference>
<evidence type="ECO:0000313" key="3">
    <source>
        <dbReference type="Proteomes" id="UP000034954"/>
    </source>
</evidence>